<feature type="transmembrane region" description="Helical" evidence="8">
    <location>
        <begin position="240"/>
        <end position="257"/>
    </location>
</feature>
<dbReference type="InterPro" id="IPR013112">
    <property type="entry name" value="FAD-bd_8"/>
</dbReference>
<dbReference type="InterPro" id="IPR017927">
    <property type="entry name" value="FAD-bd_FR_type"/>
</dbReference>
<dbReference type="Pfam" id="PF08022">
    <property type="entry name" value="FAD_binding_8"/>
    <property type="match status" value="1"/>
</dbReference>
<keyword evidence="5" id="KW-0406">Ion transport</keyword>
<gene>
    <name evidence="10" type="ORF">BG011_000529</name>
</gene>
<evidence type="ECO:0000256" key="3">
    <source>
        <dbReference type="ARBA" id="ARBA00022989"/>
    </source>
</evidence>
<dbReference type="InterPro" id="IPR017938">
    <property type="entry name" value="Riboflavin_synthase-like_b-brl"/>
</dbReference>
<keyword evidence="3 8" id="KW-1133">Transmembrane helix</keyword>
<dbReference type="GO" id="GO:0016175">
    <property type="term" value="F:superoxide-generating NAD(P)H oxidase activity"/>
    <property type="evidence" value="ECO:0007669"/>
    <property type="project" value="TreeGrafter"/>
</dbReference>
<organism evidence="10 11">
    <name type="scientific">Mortierella polycephala</name>
    <dbReference type="NCBI Taxonomy" id="41804"/>
    <lineage>
        <taxon>Eukaryota</taxon>
        <taxon>Fungi</taxon>
        <taxon>Fungi incertae sedis</taxon>
        <taxon>Mucoromycota</taxon>
        <taxon>Mortierellomycotina</taxon>
        <taxon>Mortierellomycetes</taxon>
        <taxon>Mortierellales</taxon>
        <taxon>Mortierellaceae</taxon>
        <taxon>Mortierella</taxon>
    </lineage>
</organism>
<feature type="region of interest" description="Disordered" evidence="7">
    <location>
        <begin position="525"/>
        <end position="554"/>
    </location>
</feature>
<dbReference type="AlphaFoldDB" id="A0A9P6QBA5"/>
<protein>
    <recommendedName>
        <fullName evidence="9">FAD-binding FR-type domain-containing protein</fullName>
    </recommendedName>
</protein>
<dbReference type="Gene3D" id="3.40.50.80">
    <property type="entry name" value="Nucleotide-binding domain of ferredoxin-NADP reductase (FNR) module"/>
    <property type="match status" value="1"/>
</dbReference>
<dbReference type="SFLD" id="SFLDS00052">
    <property type="entry name" value="Ferric_Reductase_Domain"/>
    <property type="match status" value="1"/>
</dbReference>
<dbReference type="PANTHER" id="PTHR11972">
    <property type="entry name" value="NADPH OXIDASE"/>
    <property type="match status" value="1"/>
</dbReference>
<feature type="transmembrane region" description="Helical" evidence="8">
    <location>
        <begin position="601"/>
        <end position="621"/>
    </location>
</feature>
<dbReference type="InterPro" id="IPR013130">
    <property type="entry name" value="Fe3_Rdtase_TM_dom"/>
</dbReference>
<evidence type="ECO:0000256" key="7">
    <source>
        <dbReference type="SAM" id="MobiDB-lite"/>
    </source>
</evidence>
<dbReference type="OrthoDB" id="17725at2759"/>
<feature type="compositionally biased region" description="Polar residues" evidence="7">
    <location>
        <begin position="534"/>
        <end position="543"/>
    </location>
</feature>
<keyword evidence="5" id="KW-0813">Transport</keyword>
<evidence type="ECO:0000256" key="1">
    <source>
        <dbReference type="ARBA" id="ARBA00004141"/>
    </source>
</evidence>
<dbReference type="SUPFAM" id="SSF63380">
    <property type="entry name" value="Riboflavin synthase domain-like"/>
    <property type="match status" value="1"/>
</dbReference>
<reference evidence="10" key="1">
    <citation type="journal article" date="2020" name="Fungal Divers.">
        <title>Resolving the Mortierellaceae phylogeny through synthesis of multi-gene phylogenetics and phylogenomics.</title>
        <authorList>
            <person name="Vandepol N."/>
            <person name="Liber J."/>
            <person name="Desiro A."/>
            <person name="Na H."/>
            <person name="Kennedy M."/>
            <person name="Barry K."/>
            <person name="Grigoriev I.V."/>
            <person name="Miller A.N."/>
            <person name="O'Donnell K."/>
            <person name="Stajich J.E."/>
            <person name="Bonito G."/>
        </authorList>
    </citation>
    <scope>NUCLEOTIDE SEQUENCE</scope>
    <source>
        <strain evidence="10">KOD948</strain>
    </source>
</reference>
<feature type="transmembrane region" description="Helical" evidence="8">
    <location>
        <begin position="45"/>
        <end position="66"/>
    </location>
</feature>
<evidence type="ECO:0000256" key="5">
    <source>
        <dbReference type="ARBA" id="ARBA00023065"/>
    </source>
</evidence>
<feature type="transmembrane region" description="Helical" evidence="8">
    <location>
        <begin position="7"/>
        <end position="25"/>
    </location>
</feature>
<dbReference type="PROSITE" id="PS51384">
    <property type="entry name" value="FAD_FR"/>
    <property type="match status" value="1"/>
</dbReference>
<evidence type="ECO:0000259" key="9">
    <source>
        <dbReference type="PROSITE" id="PS51384"/>
    </source>
</evidence>
<feature type="transmembrane region" description="Helical" evidence="8">
    <location>
        <begin position="198"/>
        <end position="220"/>
    </location>
</feature>
<proteinExistence type="predicted"/>
<dbReference type="PANTHER" id="PTHR11972:SF69">
    <property type="entry name" value="FERRIC REDUCTION OXIDASE 6-RELATED"/>
    <property type="match status" value="1"/>
</dbReference>
<evidence type="ECO:0000256" key="6">
    <source>
        <dbReference type="ARBA" id="ARBA00023136"/>
    </source>
</evidence>
<name>A0A9P6QBA5_9FUNG</name>
<keyword evidence="2 8" id="KW-0812">Transmembrane</keyword>
<dbReference type="InterPro" id="IPR039261">
    <property type="entry name" value="FNR_nucleotide-bd"/>
</dbReference>
<evidence type="ECO:0000256" key="2">
    <source>
        <dbReference type="ARBA" id="ARBA00022692"/>
    </source>
</evidence>
<dbReference type="EMBL" id="JAAAJA010000111">
    <property type="protein sequence ID" value="KAG0261909.1"/>
    <property type="molecule type" value="Genomic_DNA"/>
</dbReference>
<dbReference type="GO" id="GO:0006811">
    <property type="term" value="P:monoatomic ion transport"/>
    <property type="evidence" value="ECO:0007669"/>
    <property type="project" value="UniProtKB-KW"/>
</dbReference>
<evidence type="ECO:0000313" key="11">
    <source>
        <dbReference type="Proteomes" id="UP000726737"/>
    </source>
</evidence>
<feature type="domain" description="FAD-binding FR-type" evidence="9">
    <location>
        <begin position="306"/>
        <end position="427"/>
    </location>
</feature>
<dbReference type="Pfam" id="PF01794">
    <property type="entry name" value="Ferric_reduct"/>
    <property type="match status" value="1"/>
</dbReference>
<dbReference type="InterPro" id="IPR050369">
    <property type="entry name" value="RBOH/FRE"/>
</dbReference>
<feature type="transmembrane region" description="Helical" evidence="8">
    <location>
        <begin position="287"/>
        <end position="305"/>
    </location>
</feature>
<dbReference type="GO" id="GO:0005886">
    <property type="term" value="C:plasma membrane"/>
    <property type="evidence" value="ECO:0007669"/>
    <property type="project" value="TreeGrafter"/>
</dbReference>
<dbReference type="Proteomes" id="UP000726737">
    <property type="component" value="Unassembled WGS sequence"/>
</dbReference>
<keyword evidence="11" id="KW-1185">Reference proteome</keyword>
<evidence type="ECO:0000256" key="4">
    <source>
        <dbReference type="ARBA" id="ARBA00023002"/>
    </source>
</evidence>
<evidence type="ECO:0000313" key="10">
    <source>
        <dbReference type="EMBL" id="KAG0261909.1"/>
    </source>
</evidence>
<comment type="caution">
    <text evidence="10">The sequence shown here is derived from an EMBL/GenBank/DDBJ whole genome shotgun (WGS) entry which is preliminary data.</text>
</comment>
<keyword evidence="6 8" id="KW-0472">Membrane</keyword>
<dbReference type="CDD" id="cd06186">
    <property type="entry name" value="NOX_Duox_like_FAD_NADP"/>
    <property type="match status" value="1"/>
</dbReference>
<comment type="subcellular location">
    <subcellularLocation>
        <location evidence="1">Membrane</location>
        <topology evidence="1">Multi-pass membrane protein</topology>
    </subcellularLocation>
</comment>
<accession>A0A9P6QBA5</accession>
<keyword evidence="4" id="KW-0560">Oxidoreductase</keyword>
<feature type="transmembrane region" description="Helical" evidence="8">
    <location>
        <begin position="264"/>
        <end position="281"/>
    </location>
</feature>
<feature type="transmembrane region" description="Helical" evidence="8">
    <location>
        <begin position="115"/>
        <end position="136"/>
    </location>
</feature>
<feature type="transmembrane region" description="Helical" evidence="8">
    <location>
        <begin position="156"/>
        <end position="177"/>
    </location>
</feature>
<sequence>MYWFQLVSLLGMLIIIAFWLGDYNMLWRTSMEVKGYYWVGLRDYYFWGLSISPAILSHFVAMWGHYYRADSIFQNSIRHVSWPASLPAAARTAKRMNQTSFWEKKDRWLGYTVKYWVLIFISIVVNLMWFIQPIAYNIKKSLQDPDEAPGPVWASYIGFGSGYAAMGACGMILFLVLRRSMLHALGFTYAELLPLHRLLGQAVIYWSIIHTVGYMAHFIIEGEVLEEINFDGETRGPQNVVGFVALAAMMVLGAFSYPTIRRRFYVYFLGIHRYMTIISFAGTLMHYPYFITWYYVIPSICLYMADRFMPMIIQAFSVAPDVICSFNKESDILTIVIVSRNRLEPLKPYYPGDYINLYMRSLDPTYHPFTIASYWPDDPYSMTLYIRTFGENTSSWTHGLSELCDPEGKPAMLDMVVEGVFGDRRHDYLCSDEIVIFAAGAALTTFMPLIKSIAAQIEAVSKSSGPQKTIKVYMIATFRYESELYSYGDFLHQVTNDPRFTSWLSVDIRVSRPSKTPRLIAVASEVPESRDQKTMPTGSTNSETDIDSRSAPSIEPADLGKYEVVSEKGHAKTKSYAEKPLPTFLTADSNSVSTIHAKRDLFLTACILLIPFGAFIGFRYAGIEGTWAGESRWCRTTEIYDQNMTNKCMWNYTMTPGVLHMVVGAILGYGALFYARWSTLRSSRWSALGDNMEGQSAYMKTVLADNIMAFDDSIRFKNVRLDAAQSIQELIAAGVGMSERDENNKSSKTTSVFVGGPDRFLDDVEKQSKAAKWSVEFHRETWSP</sequence>
<dbReference type="SFLD" id="SFLDG01168">
    <property type="entry name" value="Ferric_reductase_subgroup_(FRE"/>
    <property type="match status" value="1"/>
</dbReference>
<evidence type="ECO:0000256" key="8">
    <source>
        <dbReference type="SAM" id="Phobius"/>
    </source>
</evidence>
<feature type="transmembrane region" description="Helical" evidence="8">
    <location>
        <begin position="657"/>
        <end position="675"/>
    </location>
</feature>